<dbReference type="InterPro" id="IPR012337">
    <property type="entry name" value="RNaseH-like_sf"/>
</dbReference>
<gene>
    <name evidence="1" type="ORF">NQZ67_16045</name>
</gene>
<evidence type="ECO:0000313" key="2">
    <source>
        <dbReference type="Proteomes" id="UP001141950"/>
    </source>
</evidence>
<protein>
    <recommendedName>
        <fullName evidence="3">Holliday junction resolvase RuvC</fullName>
    </recommendedName>
</protein>
<dbReference type="Gene3D" id="3.30.420.10">
    <property type="entry name" value="Ribonuclease H-like superfamily/Ribonuclease H"/>
    <property type="match status" value="1"/>
</dbReference>
<keyword evidence="2" id="KW-1185">Reference proteome</keyword>
<dbReference type="EMBL" id="JANIPJ010000011">
    <property type="protein sequence ID" value="MCR2805399.1"/>
    <property type="molecule type" value="Genomic_DNA"/>
</dbReference>
<organism evidence="1 2">
    <name type="scientific">Paenibacillus soyae</name>
    <dbReference type="NCBI Taxonomy" id="2969249"/>
    <lineage>
        <taxon>Bacteria</taxon>
        <taxon>Bacillati</taxon>
        <taxon>Bacillota</taxon>
        <taxon>Bacilli</taxon>
        <taxon>Bacillales</taxon>
        <taxon>Paenibacillaceae</taxon>
        <taxon>Paenibacillus</taxon>
    </lineage>
</organism>
<accession>A0A9X2S9F7</accession>
<reference evidence="1" key="1">
    <citation type="submission" date="2022-08" db="EMBL/GenBank/DDBJ databases">
        <title>The genomic sequence of strain Paenibacillus sp. SCIV0701.</title>
        <authorList>
            <person name="Zhao H."/>
        </authorList>
    </citation>
    <scope>NUCLEOTIDE SEQUENCE</scope>
    <source>
        <strain evidence="1">SCIV0701</strain>
    </source>
</reference>
<comment type="caution">
    <text evidence="1">The sequence shown here is derived from an EMBL/GenBank/DDBJ whole genome shotgun (WGS) entry which is preliminary data.</text>
</comment>
<dbReference type="AlphaFoldDB" id="A0A9X2S9F7"/>
<dbReference type="GO" id="GO:0003676">
    <property type="term" value="F:nucleic acid binding"/>
    <property type="evidence" value="ECO:0007669"/>
    <property type="project" value="InterPro"/>
</dbReference>
<dbReference type="SUPFAM" id="SSF53098">
    <property type="entry name" value="Ribonuclease H-like"/>
    <property type="match status" value="1"/>
</dbReference>
<evidence type="ECO:0000313" key="1">
    <source>
        <dbReference type="EMBL" id="MCR2805399.1"/>
    </source>
</evidence>
<name>A0A9X2S9F7_9BACL</name>
<dbReference type="Proteomes" id="UP001141950">
    <property type="component" value="Unassembled WGS sequence"/>
</dbReference>
<dbReference type="RefSeq" id="WP_257447783.1">
    <property type="nucleotide sequence ID" value="NZ_JANIPJ010000011.1"/>
</dbReference>
<evidence type="ECO:0008006" key="3">
    <source>
        <dbReference type="Google" id="ProtNLM"/>
    </source>
</evidence>
<proteinExistence type="predicted"/>
<dbReference type="InterPro" id="IPR036397">
    <property type="entry name" value="RNaseH_sf"/>
</dbReference>
<sequence>MILFSLDQSITKTGYAIWELKKSQINLKQYGTIKLNAREPYLTRIFSLEALFDKMVIEQKITHVIYEQIQLQSNRNVATFKKLSALQFFIEYYCWNRKLQFEPPIHVSTYRTNWAKAAFNLNKGDKLSVFQYIKDKLGNPEGITPDVSDAITMAWYYCFTELRYSNIVLKEATIQDYKV</sequence>